<feature type="compositionally biased region" description="Basic and acidic residues" evidence="1">
    <location>
        <begin position="26"/>
        <end position="50"/>
    </location>
</feature>
<accession>A0A2P2LS47</accession>
<protein>
    <submittedName>
        <fullName evidence="2">Uncharacterized protein</fullName>
    </submittedName>
</protein>
<evidence type="ECO:0000313" key="2">
    <source>
        <dbReference type="EMBL" id="MBX20787.1"/>
    </source>
</evidence>
<reference evidence="2" key="1">
    <citation type="submission" date="2018-02" db="EMBL/GenBank/DDBJ databases">
        <title>Rhizophora mucronata_Transcriptome.</title>
        <authorList>
            <person name="Meera S.P."/>
            <person name="Sreeshan A."/>
            <person name="Augustine A."/>
        </authorList>
    </citation>
    <scope>NUCLEOTIDE SEQUENCE</scope>
    <source>
        <tissue evidence="2">Leaf</tissue>
    </source>
</reference>
<dbReference type="EMBL" id="GGEC01040303">
    <property type="protein sequence ID" value="MBX20787.1"/>
    <property type="molecule type" value="Transcribed_RNA"/>
</dbReference>
<feature type="region of interest" description="Disordered" evidence="1">
    <location>
        <begin position="25"/>
        <end position="50"/>
    </location>
</feature>
<proteinExistence type="predicted"/>
<organism evidence="2">
    <name type="scientific">Rhizophora mucronata</name>
    <name type="common">Asiatic mangrove</name>
    <dbReference type="NCBI Taxonomy" id="61149"/>
    <lineage>
        <taxon>Eukaryota</taxon>
        <taxon>Viridiplantae</taxon>
        <taxon>Streptophyta</taxon>
        <taxon>Embryophyta</taxon>
        <taxon>Tracheophyta</taxon>
        <taxon>Spermatophyta</taxon>
        <taxon>Magnoliopsida</taxon>
        <taxon>eudicotyledons</taxon>
        <taxon>Gunneridae</taxon>
        <taxon>Pentapetalae</taxon>
        <taxon>rosids</taxon>
        <taxon>fabids</taxon>
        <taxon>Malpighiales</taxon>
        <taxon>Rhizophoraceae</taxon>
        <taxon>Rhizophora</taxon>
    </lineage>
</organism>
<evidence type="ECO:0000256" key="1">
    <source>
        <dbReference type="SAM" id="MobiDB-lite"/>
    </source>
</evidence>
<name>A0A2P2LS47_RHIMU</name>
<sequence length="50" mass="6077">MNQHNTLSSLQFCCRQHQPPYVTNQKVEEYQIRENQTRFRSDPPNRKTRA</sequence>
<dbReference type="AlphaFoldDB" id="A0A2P2LS47"/>